<comment type="caution">
    <text evidence="2">The sequence shown here is derived from an EMBL/GenBank/DDBJ whole genome shotgun (WGS) entry which is preliminary data.</text>
</comment>
<protein>
    <submittedName>
        <fullName evidence="2">Uncharacterized protein</fullName>
    </submittedName>
</protein>
<reference evidence="2 3" key="1">
    <citation type="submission" date="2019-07" db="EMBL/GenBank/DDBJ databases">
        <title>De Novo Assembly of kiwifruit Actinidia rufa.</title>
        <authorList>
            <person name="Sugita-Konishi S."/>
            <person name="Sato K."/>
            <person name="Mori E."/>
            <person name="Abe Y."/>
            <person name="Kisaki G."/>
            <person name="Hamano K."/>
            <person name="Suezawa K."/>
            <person name="Otani M."/>
            <person name="Fukuda T."/>
            <person name="Manabe T."/>
            <person name="Gomi K."/>
            <person name="Tabuchi M."/>
            <person name="Akimitsu K."/>
            <person name="Kataoka I."/>
        </authorList>
    </citation>
    <scope>NUCLEOTIDE SEQUENCE [LARGE SCALE GENOMIC DNA]</scope>
    <source>
        <strain evidence="3">cv. Fuchu</strain>
    </source>
</reference>
<keyword evidence="1" id="KW-0812">Transmembrane</keyword>
<name>A0A7J0F9J0_9ERIC</name>
<gene>
    <name evidence="2" type="ORF">Acr_10g0007530</name>
</gene>
<dbReference type="Proteomes" id="UP000585474">
    <property type="component" value="Unassembled WGS sequence"/>
</dbReference>
<dbReference type="EMBL" id="BJWL01000010">
    <property type="protein sequence ID" value="GFY95368.1"/>
    <property type="molecule type" value="Genomic_DNA"/>
</dbReference>
<organism evidence="2 3">
    <name type="scientific">Actinidia rufa</name>
    <dbReference type="NCBI Taxonomy" id="165716"/>
    <lineage>
        <taxon>Eukaryota</taxon>
        <taxon>Viridiplantae</taxon>
        <taxon>Streptophyta</taxon>
        <taxon>Embryophyta</taxon>
        <taxon>Tracheophyta</taxon>
        <taxon>Spermatophyta</taxon>
        <taxon>Magnoliopsida</taxon>
        <taxon>eudicotyledons</taxon>
        <taxon>Gunneridae</taxon>
        <taxon>Pentapetalae</taxon>
        <taxon>asterids</taxon>
        <taxon>Ericales</taxon>
        <taxon>Actinidiaceae</taxon>
        <taxon>Actinidia</taxon>
    </lineage>
</organism>
<keyword evidence="3" id="KW-1185">Reference proteome</keyword>
<accession>A0A7J0F9J0</accession>
<sequence>MGLALSTKVKLKRARPSMKVLSIQQHTYYTLSRLRMRKRDRNWARNWNCMSWGNLLERALAGPWLGWVLGWAFTGLGFGWTFARVGSWTWGSGSGAGLGSMGGWAGQQGERWAGQQGGSGSGAGLGSRGAATAGLGWQAVGSGAGLGSRGLRRLGCTAKAAAKRVGAGAGQ</sequence>
<keyword evidence="1" id="KW-1133">Transmembrane helix</keyword>
<evidence type="ECO:0000313" key="2">
    <source>
        <dbReference type="EMBL" id="GFY95368.1"/>
    </source>
</evidence>
<keyword evidence="1" id="KW-0472">Membrane</keyword>
<proteinExistence type="predicted"/>
<dbReference type="AlphaFoldDB" id="A0A7J0F9J0"/>
<feature type="transmembrane region" description="Helical" evidence="1">
    <location>
        <begin position="64"/>
        <end position="83"/>
    </location>
</feature>
<evidence type="ECO:0000313" key="3">
    <source>
        <dbReference type="Proteomes" id="UP000585474"/>
    </source>
</evidence>
<evidence type="ECO:0000256" key="1">
    <source>
        <dbReference type="SAM" id="Phobius"/>
    </source>
</evidence>